<reference evidence="3" key="1">
    <citation type="submission" date="2025-08" db="UniProtKB">
        <authorList>
            <consortium name="RefSeq"/>
        </authorList>
    </citation>
    <scope>IDENTIFICATION</scope>
</reference>
<dbReference type="Gene3D" id="3.50.30.50">
    <property type="entry name" value="Putative cyclase"/>
    <property type="match status" value="1"/>
</dbReference>
<dbReference type="Proteomes" id="UP000694888">
    <property type="component" value="Unplaced"/>
</dbReference>
<dbReference type="SUPFAM" id="SSF102198">
    <property type="entry name" value="Putative cyclase"/>
    <property type="match status" value="1"/>
</dbReference>
<protein>
    <submittedName>
        <fullName evidence="3">Uncharacterized protein LOC101853504</fullName>
    </submittedName>
</protein>
<gene>
    <name evidence="3" type="primary">LOC101853504</name>
</gene>
<evidence type="ECO:0000313" key="2">
    <source>
        <dbReference type="Proteomes" id="UP000694888"/>
    </source>
</evidence>
<name>A0ABM0K7L9_APLCA</name>
<keyword evidence="2" id="KW-1185">Reference proteome</keyword>
<organism evidence="2 3">
    <name type="scientific">Aplysia californica</name>
    <name type="common">California sea hare</name>
    <dbReference type="NCBI Taxonomy" id="6500"/>
    <lineage>
        <taxon>Eukaryota</taxon>
        <taxon>Metazoa</taxon>
        <taxon>Spiralia</taxon>
        <taxon>Lophotrochozoa</taxon>
        <taxon>Mollusca</taxon>
        <taxon>Gastropoda</taxon>
        <taxon>Heterobranchia</taxon>
        <taxon>Euthyneura</taxon>
        <taxon>Tectipleura</taxon>
        <taxon>Aplysiida</taxon>
        <taxon>Aplysioidea</taxon>
        <taxon>Aplysiidae</taxon>
        <taxon>Aplysia</taxon>
    </lineage>
</organism>
<comment type="similarity">
    <text evidence="1">Belongs to the Cyclase 1 superfamily.</text>
</comment>
<dbReference type="InterPro" id="IPR007325">
    <property type="entry name" value="KFase/CYL"/>
</dbReference>
<dbReference type="Pfam" id="PF04199">
    <property type="entry name" value="Cyclase"/>
    <property type="match status" value="1"/>
</dbReference>
<dbReference type="GeneID" id="101853504"/>
<sequence>MPGGMSLEGLTVEDCVADGVMVDCSQEASKDNQYLVPLQKLLDWEKEHGRIPDNAAVVFNFDWSKKFVRPKEYTGSKDIGDLFSFKFPAVSEEAGMWLREERNIKMIATDTLTPDPLAGYKKQPIHMKYLKEKRLILENLKATSRQIIRPDPARPDSIRNGHPV</sequence>
<evidence type="ECO:0000313" key="3">
    <source>
        <dbReference type="RefSeq" id="XP_005110671.1"/>
    </source>
</evidence>
<dbReference type="InterPro" id="IPR037175">
    <property type="entry name" value="KFase_sf"/>
</dbReference>
<accession>A0ABM0K7L9</accession>
<dbReference type="RefSeq" id="XP_005110671.1">
    <property type="nucleotide sequence ID" value="XM_005110614.1"/>
</dbReference>
<evidence type="ECO:0000256" key="1">
    <source>
        <dbReference type="ARBA" id="ARBA00007865"/>
    </source>
</evidence>
<proteinExistence type="inferred from homology"/>